<evidence type="ECO:0000313" key="4">
    <source>
        <dbReference type="Proteomes" id="UP000800040"/>
    </source>
</evidence>
<keyword evidence="4" id="KW-1185">Reference proteome</keyword>
<accession>A0A6A5KS93</accession>
<protein>
    <submittedName>
        <fullName evidence="3">Uncharacterized protein</fullName>
    </submittedName>
</protein>
<gene>
    <name evidence="3" type="ORF">BDW02DRAFT_646054</name>
</gene>
<feature type="compositionally biased region" description="Low complexity" evidence="1">
    <location>
        <begin position="510"/>
        <end position="536"/>
    </location>
</feature>
<reference evidence="3" key="1">
    <citation type="submission" date="2020-01" db="EMBL/GenBank/DDBJ databases">
        <authorList>
            <consortium name="DOE Joint Genome Institute"/>
            <person name="Haridas S."/>
            <person name="Albert R."/>
            <person name="Binder M."/>
            <person name="Bloem J."/>
            <person name="Labutti K."/>
            <person name="Salamov A."/>
            <person name="Andreopoulos B."/>
            <person name="Baker S.E."/>
            <person name="Barry K."/>
            <person name="Bills G."/>
            <person name="Bluhm B.H."/>
            <person name="Cannon C."/>
            <person name="Castanera R."/>
            <person name="Culley D.E."/>
            <person name="Daum C."/>
            <person name="Ezra D."/>
            <person name="Gonzalez J.B."/>
            <person name="Henrissat B."/>
            <person name="Kuo A."/>
            <person name="Liang C."/>
            <person name="Lipzen A."/>
            <person name="Lutzoni F."/>
            <person name="Magnuson J."/>
            <person name="Mondo S."/>
            <person name="Nolan M."/>
            <person name="Ohm R."/>
            <person name="Pangilinan J."/>
            <person name="Park H.-J."/>
            <person name="Ramirez L."/>
            <person name="Alfaro M."/>
            <person name="Sun H."/>
            <person name="Tritt A."/>
            <person name="Yoshinaga Y."/>
            <person name="Zwiers L.-H."/>
            <person name="Turgeon B.G."/>
            <person name="Goodwin S.B."/>
            <person name="Spatafora J.W."/>
            <person name="Crous P.W."/>
            <person name="Grigoriev I.V."/>
        </authorList>
    </citation>
    <scope>NUCLEOTIDE SEQUENCE</scope>
    <source>
        <strain evidence="3">P77</strain>
    </source>
</reference>
<feature type="region of interest" description="Disordered" evidence="1">
    <location>
        <begin position="86"/>
        <end position="105"/>
    </location>
</feature>
<evidence type="ECO:0000313" key="3">
    <source>
        <dbReference type="EMBL" id="KAF1836503.1"/>
    </source>
</evidence>
<feature type="transmembrane region" description="Helical" evidence="2">
    <location>
        <begin position="107"/>
        <end position="129"/>
    </location>
</feature>
<feature type="compositionally biased region" description="Low complexity" evidence="1">
    <location>
        <begin position="467"/>
        <end position="494"/>
    </location>
</feature>
<keyword evidence="2" id="KW-0472">Membrane</keyword>
<proteinExistence type="predicted"/>
<feature type="transmembrane region" description="Helical" evidence="2">
    <location>
        <begin position="555"/>
        <end position="578"/>
    </location>
</feature>
<feature type="region of interest" description="Disordered" evidence="1">
    <location>
        <begin position="418"/>
        <end position="453"/>
    </location>
</feature>
<keyword evidence="2" id="KW-1133">Transmembrane helix</keyword>
<feature type="transmembrane region" description="Helical" evidence="2">
    <location>
        <begin position="292"/>
        <end position="313"/>
    </location>
</feature>
<evidence type="ECO:0000256" key="1">
    <source>
        <dbReference type="SAM" id="MobiDB-lite"/>
    </source>
</evidence>
<feature type="compositionally biased region" description="Pro residues" evidence="1">
    <location>
        <begin position="537"/>
        <end position="548"/>
    </location>
</feature>
<dbReference type="PRINTS" id="PR01217">
    <property type="entry name" value="PRICHEXTENSN"/>
</dbReference>
<name>A0A6A5KS93_9PLEO</name>
<dbReference type="AlphaFoldDB" id="A0A6A5KS93"/>
<dbReference type="Proteomes" id="UP000800040">
    <property type="component" value="Unassembled WGS sequence"/>
</dbReference>
<evidence type="ECO:0000256" key="2">
    <source>
        <dbReference type="SAM" id="Phobius"/>
    </source>
</evidence>
<feature type="compositionally biased region" description="Low complexity" evidence="1">
    <location>
        <begin position="422"/>
        <end position="448"/>
    </location>
</feature>
<keyword evidence="2" id="KW-0812">Transmembrane</keyword>
<organism evidence="3 4">
    <name type="scientific">Decorospora gaudefroyi</name>
    <dbReference type="NCBI Taxonomy" id="184978"/>
    <lineage>
        <taxon>Eukaryota</taxon>
        <taxon>Fungi</taxon>
        <taxon>Dikarya</taxon>
        <taxon>Ascomycota</taxon>
        <taxon>Pezizomycotina</taxon>
        <taxon>Dothideomycetes</taxon>
        <taxon>Pleosporomycetidae</taxon>
        <taxon>Pleosporales</taxon>
        <taxon>Pleosporineae</taxon>
        <taxon>Pleosporaceae</taxon>
        <taxon>Decorospora</taxon>
    </lineage>
</organism>
<dbReference type="OrthoDB" id="3684984at2759"/>
<feature type="region of interest" description="Disordered" evidence="1">
    <location>
        <begin position="635"/>
        <end position="697"/>
    </location>
</feature>
<sequence>MTRKPQDEPTCDAENLECICKASNSLANNTEFDQQCVLDHCFGDIGREEFLDSIIYHCDKVQNPLIDIPKRWEPYLPARYTLPNPLATTAATPSPPDKPSSSSSSKFGTGAIIGTALASALVLAILLGLAKLYHDTKKKAHRLKVENAELHDVTNPDGASRRITALMSGASTPSYDSPADDGFARTGDRGGYDGGDTTIVGSPRGPNVYELGPGPYKEYAESEAESGVGGEKCGYGPGESERYELDGRPRVYDDSEMAPQVPPALLPEHAHFGYGSAWRRCNKTGNTSGHVLLARNMLVSILILFVSVAAAAYGRNRDCTGSNDPPTGLPTCTNTCLIRDNEVLDGACADSLSSFCWFSDGIRLHFMIYGPCILDACSQSDRKTFVHMFQEACKKRGDPFLNPKIEGQFNYEDLLEGKTPGSSSLASSTTLDSTSSTVAGAASTRTGGNEPIILSSMDLIIMTDENSTTSPMPSPEPSINTTPTDNPSTPSESSPQPPPPILAPPPPPTDTAAQQQPDPTPDDTTLTTLPQPGTTILPPPTTTPPAAEPPFSTTAIAGTVAGSTAGLALLIGAIYLYLRRRRLRTKTIQASTHNPWDPTPKTEGHTRYAEVGLASKPQQQFSTTAELPVQHRQDIPPAHADPIQTNHGRSPPPPPTAVEPGVYYHQRPTTTHHRSHERSNMDSRYPSHIRSPSPVSDTSTMMANWHVESQFPPLKRGTGAAADQLSLGSPISELGAGLGGGGSGYEGVAELGGGEENNKGGSVGKMEGCRVQKLGGRGGVSTNF</sequence>
<feature type="region of interest" description="Disordered" evidence="1">
    <location>
        <begin position="465"/>
        <end position="550"/>
    </location>
</feature>
<feature type="compositionally biased region" description="Pro residues" evidence="1">
    <location>
        <begin position="495"/>
        <end position="509"/>
    </location>
</feature>
<dbReference type="EMBL" id="ML975272">
    <property type="protein sequence ID" value="KAF1836503.1"/>
    <property type="molecule type" value="Genomic_DNA"/>
</dbReference>